<keyword evidence="2" id="KW-1185">Reference proteome</keyword>
<dbReference type="AlphaFoldDB" id="A0A8S1NJD2"/>
<dbReference type="Proteomes" id="UP000688137">
    <property type="component" value="Unassembled WGS sequence"/>
</dbReference>
<protein>
    <submittedName>
        <fullName evidence="1">Uncharacterized protein</fullName>
    </submittedName>
</protein>
<evidence type="ECO:0000313" key="1">
    <source>
        <dbReference type="EMBL" id="CAD8086754.1"/>
    </source>
</evidence>
<sequence length="477" mass="56511">MIVKHKREAFHIQLRRNQRELIFQKKRIIELPTQISNNNQAILILQGISQNQISLTTFFQQLTFLLPEFTELHLQTLNYIQQATAQYIYEVDQSNRQINDDDLEISECTIQEMLLYLNQLTYYVKIEFQLDDILDLLLQILKVTNKFKILDRICQVLYNLLLDFPQIQTLLIQHNFPTILTNKYLMNTNFDLINLKNLLMILHKLVQIGYHEYNLIHPILHKLQNSSNVQQSQYVEVMEYFFQFLANCLSNYDPQIIQQVQLFEKFLEFQYVRWSVDLLFKYDKHYNLVCNIYQFLNNLSLASCGSSMIDQGILSVIQVHLNEKSVPQILIYSLLTNLIVDDLTSILQCGILIRIPAMFKLGFPKSDYIIELLYCIIAAFSKADENQIKDLTKLQLIDCLVIYVADYPQELLDLDICQKIFRILQSIIHLQTQESQDENYELEKLKNNTMFIMRCNHIFGLNQDYYCETLLNILFEM</sequence>
<reference evidence="1" key="1">
    <citation type="submission" date="2021-01" db="EMBL/GenBank/DDBJ databases">
        <authorList>
            <consortium name="Genoscope - CEA"/>
            <person name="William W."/>
        </authorList>
    </citation>
    <scope>NUCLEOTIDE SEQUENCE</scope>
</reference>
<organism evidence="1 2">
    <name type="scientific">Paramecium primaurelia</name>
    <dbReference type="NCBI Taxonomy" id="5886"/>
    <lineage>
        <taxon>Eukaryota</taxon>
        <taxon>Sar</taxon>
        <taxon>Alveolata</taxon>
        <taxon>Ciliophora</taxon>
        <taxon>Intramacronucleata</taxon>
        <taxon>Oligohymenophorea</taxon>
        <taxon>Peniculida</taxon>
        <taxon>Parameciidae</taxon>
        <taxon>Paramecium</taxon>
    </lineage>
</organism>
<dbReference type="OMA" id="FQFLANC"/>
<comment type="caution">
    <text evidence="1">The sequence shown here is derived from an EMBL/GenBank/DDBJ whole genome shotgun (WGS) entry which is preliminary data.</text>
</comment>
<accession>A0A8S1NJD2</accession>
<evidence type="ECO:0000313" key="2">
    <source>
        <dbReference type="Proteomes" id="UP000688137"/>
    </source>
</evidence>
<proteinExistence type="predicted"/>
<dbReference type="EMBL" id="CAJJDM010000080">
    <property type="protein sequence ID" value="CAD8086754.1"/>
    <property type="molecule type" value="Genomic_DNA"/>
</dbReference>
<name>A0A8S1NJD2_PARPR</name>
<gene>
    <name evidence="1" type="ORF">PPRIM_AZ9-3.1.T0770080</name>
</gene>